<reference evidence="1" key="1">
    <citation type="submission" date="2024-07" db="EMBL/GenBank/DDBJ databases">
        <title>Identification and characteristics of an arsenic-resistant bacterial isolate, which belongs to a novel species.</title>
        <authorList>
            <person name="Juszczyk A."/>
            <person name="Kowalczyk A."/>
            <person name="Was K."/>
            <person name="Kosowicz W."/>
            <person name="Budzyn A."/>
            <person name="Latowski D."/>
        </authorList>
    </citation>
    <scope>NUCLEOTIDE SEQUENCE</scope>
    <source>
        <strain evidence="1">As8PL</strain>
        <plasmid evidence="1">unnamed</plasmid>
    </source>
</reference>
<accession>A0AB39BN90</accession>
<protein>
    <submittedName>
        <fullName evidence="1">Uncharacterized protein</fullName>
    </submittedName>
</protein>
<dbReference type="EMBL" id="CP162550">
    <property type="protein sequence ID" value="XDI35159.1"/>
    <property type="molecule type" value="Genomic_DNA"/>
</dbReference>
<sequence>MNRKKLLIGVTAILMIGLVGFNSISADEINNNDIAEIDFQAAKDLPYHIPDYLAETNEAYIDEDAGMEVIGLDGEVIWSGTQGEFLENDEEIRELIKEETGHDF</sequence>
<keyword evidence="1" id="KW-0614">Plasmid</keyword>
<geneLocation type="plasmid" evidence="1">
    <name>unnamed</name>
</geneLocation>
<proteinExistence type="predicted"/>
<dbReference type="AlphaFoldDB" id="A0AB39BN90"/>
<organism evidence="1">
    <name type="scientific">Alkalihalophilus sp. As8PL</name>
    <dbReference type="NCBI Taxonomy" id="3237103"/>
    <lineage>
        <taxon>Bacteria</taxon>
        <taxon>Bacillati</taxon>
        <taxon>Bacillota</taxon>
        <taxon>Bacilli</taxon>
        <taxon>Bacillales</taxon>
        <taxon>Bacillaceae</taxon>
        <taxon>Alkalihalophilus</taxon>
    </lineage>
</organism>
<evidence type="ECO:0000313" key="1">
    <source>
        <dbReference type="EMBL" id="XDI35159.1"/>
    </source>
</evidence>
<dbReference type="RefSeq" id="WP_368502775.1">
    <property type="nucleotide sequence ID" value="NZ_CP162550.1"/>
</dbReference>
<gene>
    <name evidence="1" type="ORF">AB3N04_00100</name>
</gene>
<name>A0AB39BN90_9BACI</name>